<organism evidence="2 3">
    <name type="scientific">Trichonephila inaurata madagascariensis</name>
    <dbReference type="NCBI Taxonomy" id="2747483"/>
    <lineage>
        <taxon>Eukaryota</taxon>
        <taxon>Metazoa</taxon>
        <taxon>Ecdysozoa</taxon>
        <taxon>Arthropoda</taxon>
        <taxon>Chelicerata</taxon>
        <taxon>Arachnida</taxon>
        <taxon>Araneae</taxon>
        <taxon>Araneomorphae</taxon>
        <taxon>Entelegynae</taxon>
        <taxon>Araneoidea</taxon>
        <taxon>Nephilidae</taxon>
        <taxon>Trichonephila</taxon>
        <taxon>Trichonephila inaurata</taxon>
    </lineage>
</organism>
<proteinExistence type="predicted"/>
<reference evidence="2" key="1">
    <citation type="submission" date="2020-08" db="EMBL/GenBank/DDBJ databases">
        <title>Multicomponent nature underlies the extraordinary mechanical properties of spider dragline silk.</title>
        <authorList>
            <person name="Kono N."/>
            <person name="Nakamura H."/>
            <person name="Mori M."/>
            <person name="Yoshida Y."/>
            <person name="Ohtoshi R."/>
            <person name="Malay A.D."/>
            <person name="Moran D.A.P."/>
            <person name="Tomita M."/>
            <person name="Numata K."/>
            <person name="Arakawa K."/>
        </authorList>
    </citation>
    <scope>NUCLEOTIDE SEQUENCE</scope>
</reference>
<keyword evidence="3" id="KW-1185">Reference proteome</keyword>
<accession>A0A8X6IA40</accession>
<dbReference type="AlphaFoldDB" id="A0A8X6IA40"/>
<gene>
    <name evidence="2" type="ORF">TNIN_215391</name>
</gene>
<dbReference type="OrthoDB" id="10562664at2759"/>
<comment type="caution">
    <text evidence="2">The sequence shown here is derived from an EMBL/GenBank/DDBJ whole genome shotgun (WGS) entry which is preliminary data.</text>
</comment>
<dbReference type="EMBL" id="BMAV01024848">
    <property type="protein sequence ID" value="GFS36615.1"/>
    <property type="molecule type" value="Genomic_DNA"/>
</dbReference>
<evidence type="ECO:0000256" key="1">
    <source>
        <dbReference type="SAM" id="MobiDB-lite"/>
    </source>
</evidence>
<dbReference type="PROSITE" id="PS51257">
    <property type="entry name" value="PROKAR_LIPOPROTEIN"/>
    <property type="match status" value="1"/>
</dbReference>
<evidence type="ECO:0000313" key="2">
    <source>
        <dbReference type="EMBL" id="GFS36615.1"/>
    </source>
</evidence>
<feature type="region of interest" description="Disordered" evidence="1">
    <location>
        <begin position="43"/>
        <end position="87"/>
    </location>
</feature>
<dbReference type="Proteomes" id="UP000886998">
    <property type="component" value="Unassembled WGS sequence"/>
</dbReference>
<name>A0A8X6IA40_9ARAC</name>
<evidence type="ECO:0000313" key="3">
    <source>
        <dbReference type="Proteomes" id="UP000886998"/>
    </source>
</evidence>
<protein>
    <submittedName>
        <fullName evidence="2">Uncharacterized protein</fullName>
    </submittedName>
</protein>
<sequence length="216" mass="23957">MGSRSPGLPLGECRQPSCVLFSHVLQGSAFSCRTIHVRSGNVISAAPTSHPEKKNRRRKIKNLSEGSPSSTSLAAPPPPPNPFLVAPEVPQESPLINVEECQVLASFKDPLNQLLEVDDLPGAKPDFFALVEDIVTVVRDHFHLRPPGQSPTTARKALDLHDPQAVQKCYAWNRRKLIRQLTSNNTERCRIAKDTLVQHFSSVWQAPSVPLELKRR</sequence>